<feature type="transmembrane region" description="Helical" evidence="1">
    <location>
        <begin position="83"/>
        <end position="104"/>
    </location>
</feature>
<dbReference type="RefSeq" id="WP_377043511.1">
    <property type="nucleotide sequence ID" value="NZ_JBHLUN010000005.1"/>
</dbReference>
<dbReference type="InterPro" id="IPR000620">
    <property type="entry name" value="EamA_dom"/>
</dbReference>
<name>A0ABV6JPY8_9PROT</name>
<evidence type="ECO:0000313" key="4">
    <source>
        <dbReference type="Proteomes" id="UP001589865"/>
    </source>
</evidence>
<protein>
    <submittedName>
        <fullName evidence="3">DMT family transporter</fullName>
    </submittedName>
</protein>
<feature type="domain" description="EamA" evidence="2">
    <location>
        <begin position="164"/>
        <end position="296"/>
    </location>
</feature>
<feature type="transmembrane region" description="Helical" evidence="1">
    <location>
        <begin position="190"/>
        <end position="212"/>
    </location>
</feature>
<evidence type="ECO:0000259" key="2">
    <source>
        <dbReference type="Pfam" id="PF00892"/>
    </source>
</evidence>
<dbReference type="SUPFAM" id="SSF103481">
    <property type="entry name" value="Multidrug resistance efflux transporter EmrE"/>
    <property type="match status" value="2"/>
</dbReference>
<feature type="transmembrane region" description="Helical" evidence="1">
    <location>
        <begin position="21"/>
        <end position="42"/>
    </location>
</feature>
<dbReference type="PANTHER" id="PTHR22911">
    <property type="entry name" value="ACYL-MALONYL CONDENSING ENZYME-RELATED"/>
    <property type="match status" value="1"/>
</dbReference>
<feature type="transmembrane region" description="Helical" evidence="1">
    <location>
        <begin position="54"/>
        <end position="71"/>
    </location>
</feature>
<organism evidence="3 4">
    <name type="scientific">Roseomonas elaeocarpi</name>
    <dbReference type="NCBI Taxonomy" id="907779"/>
    <lineage>
        <taxon>Bacteria</taxon>
        <taxon>Pseudomonadati</taxon>
        <taxon>Pseudomonadota</taxon>
        <taxon>Alphaproteobacteria</taxon>
        <taxon>Acetobacterales</taxon>
        <taxon>Roseomonadaceae</taxon>
        <taxon>Roseomonas</taxon>
    </lineage>
</organism>
<feature type="transmembrane region" description="Helical" evidence="1">
    <location>
        <begin position="110"/>
        <end position="129"/>
    </location>
</feature>
<dbReference type="InterPro" id="IPR037185">
    <property type="entry name" value="EmrE-like"/>
</dbReference>
<gene>
    <name evidence="3" type="ORF">ACFFGY_05955</name>
</gene>
<dbReference type="EMBL" id="JBHLUN010000005">
    <property type="protein sequence ID" value="MFC0407784.1"/>
    <property type="molecule type" value="Genomic_DNA"/>
</dbReference>
<feature type="domain" description="EamA" evidence="2">
    <location>
        <begin position="21"/>
        <end position="151"/>
    </location>
</feature>
<feature type="transmembrane region" description="Helical" evidence="1">
    <location>
        <begin position="162"/>
        <end position="183"/>
    </location>
</feature>
<sequence>MPDQTVTQPPPDEAAARERRIGLLCALGVLVAWTGFLLSGRLATRQALTSWDMAALRFAGSFLGALPIVLLRGWPRLPVRRGLALAASAGLGYALPVYAAFHWAPTSHSGVMLIGMLPFVTAALAAVVLGERWGARRLISLAVVAAGIVLLAAATLGDHLGAWIGDGLFVLAAVFWSVYTLLVRHWRVPALTAVLSVALWPAFFYLPIWWLLLPSRVAEAGSGAVALQFVYQGFVAALLASFLFTRAVNALGAGTATTVTALVPALATLAAWPLLGEPPGLAGLAGVALVSAGILFGVLGSFGAARR</sequence>
<feature type="transmembrane region" description="Helical" evidence="1">
    <location>
        <begin position="281"/>
        <end position="305"/>
    </location>
</feature>
<accession>A0ABV6JPY8</accession>
<proteinExistence type="predicted"/>
<keyword evidence="4" id="KW-1185">Reference proteome</keyword>
<feature type="transmembrane region" description="Helical" evidence="1">
    <location>
        <begin position="224"/>
        <end position="244"/>
    </location>
</feature>
<feature type="transmembrane region" description="Helical" evidence="1">
    <location>
        <begin position="251"/>
        <end position="275"/>
    </location>
</feature>
<comment type="caution">
    <text evidence="3">The sequence shown here is derived from an EMBL/GenBank/DDBJ whole genome shotgun (WGS) entry which is preliminary data.</text>
</comment>
<keyword evidence="1" id="KW-1133">Transmembrane helix</keyword>
<evidence type="ECO:0000256" key="1">
    <source>
        <dbReference type="SAM" id="Phobius"/>
    </source>
</evidence>
<dbReference type="Proteomes" id="UP001589865">
    <property type="component" value="Unassembled WGS sequence"/>
</dbReference>
<dbReference type="Pfam" id="PF00892">
    <property type="entry name" value="EamA"/>
    <property type="match status" value="2"/>
</dbReference>
<keyword evidence="1" id="KW-0472">Membrane</keyword>
<evidence type="ECO:0000313" key="3">
    <source>
        <dbReference type="EMBL" id="MFC0407784.1"/>
    </source>
</evidence>
<keyword evidence="1" id="KW-0812">Transmembrane</keyword>
<reference evidence="3 4" key="1">
    <citation type="submission" date="2024-09" db="EMBL/GenBank/DDBJ databases">
        <authorList>
            <person name="Sun Q."/>
            <person name="Mori K."/>
        </authorList>
    </citation>
    <scope>NUCLEOTIDE SEQUENCE [LARGE SCALE GENOMIC DNA]</scope>
    <source>
        <strain evidence="3 4">TBRC 5777</strain>
    </source>
</reference>
<feature type="transmembrane region" description="Helical" evidence="1">
    <location>
        <begin position="138"/>
        <end position="156"/>
    </location>
</feature>